<sequence>MAHKEELQHQIMKKINPACMALSETRLTEEIEDSEVSVPGYNMIRCDAENRNTGGVVLYVRDDIKYDLVLVKKLESNCWCAAIEMKDEIYKGVLMVVYHSPSASDGEFVRFLENIVEQMTVKEECIIIGDFNIDFMIDSFYMKKLQIIMQSLGMKQYVYEPTRITKDSRTIIDLIFANKEVKVQVQHEPKITDHAWLKIELKGNSIVDSLDVTAPRKKCKIPKIWEGKKWFSEEIREAAVRRDAAYRKALYENTDQNWIQFKVERNAVVTLIRKKKKEYYESMIDFNRDDPAAMWKTLKEIVRDVNKFEDIGEGLIYINENQEIFENFDMIKIDYLEEIIMGLSRRKGTEEGISSDILKAAFYVIQEEFVNIINTSLREGCFPESWKTSTII</sequence>
<organism evidence="2 3">
    <name type="scientific">Cyphomyrmex costatus</name>
    <dbReference type="NCBI Taxonomy" id="456900"/>
    <lineage>
        <taxon>Eukaryota</taxon>
        <taxon>Metazoa</taxon>
        <taxon>Ecdysozoa</taxon>
        <taxon>Arthropoda</taxon>
        <taxon>Hexapoda</taxon>
        <taxon>Insecta</taxon>
        <taxon>Pterygota</taxon>
        <taxon>Neoptera</taxon>
        <taxon>Endopterygota</taxon>
        <taxon>Hymenoptera</taxon>
        <taxon>Apocrita</taxon>
        <taxon>Aculeata</taxon>
        <taxon>Formicoidea</taxon>
        <taxon>Formicidae</taxon>
        <taxon>Myrmicinae</taxon>
        <taxon>Cyphomyrmex</taxon>
    </lineage>
</organism>
<dbReference type="PANTHER" id="PTHR47510:SF3">
    <property type="entry name" value="ENDO_EXONUCLEASE_PHOSPHATASE DOMAIN-CONTAINING PROTEIN"/>
    <property type="match status" value="1"/>
</dbReference>
<accession>A0A151IFX3</accession>
<reference evidence="2 3" key="1">
    <citation type="submission" date="2016-03" db="EMBL/GenBank/DDBJ databases">
        <title>Cyphomyrmex costatus WGS genome.</title>
        <authorList>
            <person name="Nygaard S."/>
            <person name="Hu H."/>
            <person name="Boomsma J."/>
            <person name="Zhang G."/>
        </authorList>
    </citation>
    <scope>NUCLEOTIDE SEQUENCE [LARGE SCALE GENOMIC DNA]</scope>
    <source>
        <strain evidence="2">MS0001</strain>
        <tissue evidence="2">Whole body</tissue>
    </source>
</reference>
<name>A0A151IFX3_9HYME</name>
<feature type="domain" description="Endonuclease/exonuclease/phosphatase" evidence="1">
    <location>
        <begin position="95"/>
        <end position="194"/>
    </location>
</feature>
<dbReference type="AlphaFoldDB" id="A0A151IFX3"/>
<dbReference type="Proteomes" id="UP000078542">
    <property type="component" value="Unassembled WGS sequence"/>
</dbReference>
<evidence type="ECO:0000313" key="3">
    <source>
        <dbReference type="Proteomes" id="UP000078542"/>
    </source>
</evidence>
<evidence type="ECO:0000313" key="2">
    <source>
        <dbReference type="EMBL" id="KYN00041.1"/>
    </source>
</evidence>
<dbReference type="Gene3D" id="3.60.10.10">
    <property type="entry name" value="Endonuclease/exonuclease/phosphatase"/>
    <property type="match status" value="1"/>
</dbReference>
<proteinExistence type="predicted"/>
<dbReference type="PANTHER" id="PTHR47510">
    <property type="entry name" value="REVERSE TRANSCRIPTASE DOMAIN-CONTAINING PROTEIN"/>
    <property type="match status" value="1"/>
</dbReference>
<evidence type="ECO:0000259" key="1">
    <source>
        <dbReference type="Pfam" id="PF14529"/>
    </source>
</evidence>
<dbReference type="STRING" id="456900.A0A151IFX3"/>
<dbReference type="SUPFAM" id="SSF56219">
    <property type="entry name" value="DNase I-like"/>
    <property type="match status" value="1"/>
</dbReference>
<dbReference type="InterPro" id="IPR036691">
    <property type="entry name" value="Endo/exonu/phosph_ase_sf"/>
</dbReference>
<keyword evidence="3" id="KW-1185">Reference proteome</keyword>
<dbReference type="GO" id="GO:0003824">
    <property type="term" value="F:catalytic activity"/>
    <property type="evidence" value="ECO:0007669"/>
    <property type="project" value="InterPro"/>
</dbReference>
<protein>
    <recommendedName>
        <fullName evidence="1">Endonuclease/exonuclease/phosphatase domain-containing protein</fullName>
    </recommendedName>
</protein>
<dbReference type="EMBL" id="KQ977763">
    <property type="protein sequence ID" value="KYN00041.1"/>
    <property type="molecule type" value="Genomic_DNA"/>
</dbReference>
<gene>
    <name evidence="2" type="ORF">ALC62_09196</name>
</gene>
<dbReference type="Pfam" id="PF14529">
    <property type="entry name" value="Exo_endo_phos_2"/>
    <property type="match status" value="1"/>
</dbReference>
<dbReference type="InterPro" id="IPR005135">
    <property type="entry name" value="Endo/exonuclease/phosphatase"/>
</dbReference>